<dbReference type="InterPro" id="IPR036393">
    <property type="entry name" value="AceGlu_kinase-like_sf"/>
</dbReference>
<comment type="subunit">
    <text evidence="10">Homodimer.</text>
</comment>
<feature type="binding site" evidence="11">
    <location>
        <position position="52"/>
    </location>
    <ligand>
        <name>substrate</name>
    </ligand>
</feature>
<dbReference type="AlphaFoldDB" id="A0A832T5A4"/>
<feature type="binding site" evidence="11">
    <location>
        <position position="214"/>
    </location>
    <ligand>
        <name>ATP</name>
        <dbReference type="ChEBI" id="CHEBI:30616"/>
    </ligand>
</feature>
<evidence type="ECO:0000256" key="2">
    <source>
        <dbReference type="ARBA" id="ARBA00012908"/>
    </source>
</evidence>
<keyword evidence="8" id="KW-0414">Isoprene biosynthesis</keyword>
<dbReference type="Pfam" id="PF00696">
    <property type="entry name" value="AA_kinase"/>
    <property type="match status" value="1"/>
</dbReference>
<dbReference type="PIRSF" id="PIRSF016496">
    <property type="entry name" value="Kin_FomA"/>
    <property type="match status" value="1"/>
</dbReference>
<dbReference type="Proteomes" id="UP000617544">
    <property type="component" value="Unassembled WGS sequence"/>
</dbReference>
<evidence type="ECO:0000256" key="12">
    <source>
        <dbReference type="PIRSR" id="PIRSR016496-2"/>
    </source>
</evidence>
<evidence type="ECO:0000256" key="3">
    <source>
        <dbReference type="ARBA" id="ARBA00017267"/>
    </source>
</evidence>
<dbReference type="GeneID" id="1442476"/>
<dbReference type="RefSeq" id="WP_010885697.1">
    <property type="nucleotide sequence ID" value="NZ_DUJN01000002.1"/>
</dbReference>
<dbReference type="PANTHER" id="PTHR43654">
    <property type="entry name" value="GLUTAMATE 5-KINASE"/>
    <property type="match status" value="1"/>
</dbReference>
<comment type="similarity">
    <text evidence="1 10">Belongs to the isopentenyl phosphate kinase family.</text>
</comment>
<evidence type="ECO:0000256" key="10">
    <source>
        <dbReference type="PIRNR" id="PIRNR016496"/>
    </source>
</evidence>
<reference evidence="14" key="1">
    <citation type="journal article" date="2020" name="bioRxiv">
        <title>A rank-normalized archaeal taxonomy based on genome phylogeny resolves widespread incomplete and uneven classifications.</title>
        <authorList>
            <person name="Rinke C."/>
            <person name="Chuvochina M."/>
            <person name="Mussig A.J."/>
            <person name="Chaumeil P.-A."/>
            <person name="Waite D.W."/>
            <person name="Whitman W.B."/>
            <person name="Parks D.H."/>
            <person name="Hugenholtz P."/>
        </authorList>
    </citation>
    <scope>NUCLEOTIDE SEQUENCE</scope>
    <source>
        <strain evidence="14">UBA8834</strain>
    </source>
</reference>
<feature type="binding site" evidence="11">
    <location>
        <position position="151"/>
    </location>
    <ligand>
        <name>substrate</name>
    </ligand>
</feature>
<feature type="site" description="Transition state stabilizer" evidence="12">
    <location>
        <position position="14"/>
    </location>
</feature>
<evidence type="ECO:0000313" key="15">
    <source>
        <dbReference type="Proteomes" id="UP000617544"/>
    </source>
</evidence>
<dbReference type="GO" id="GO:0005829">
    <property type="term" value="C:cytosol"/>
    <property type="evidence" value="ECO:0007669"/>
    <property type="project" value="TreeGrafter"/>
</dbReference>
<evidence type="ECO:0000256" key="1">
    <source>
        <dbReference type="ARBA" id="ARBA00010540"/>
    </source>
</evidence>
<comment type="function">
    <text evidence="10">Catalyzes the formation of isopentenyl diphosphate (IPP), the building block of all isoprenoids.</text>
</comment>
<feature type="binding site" evidence="11">
    <location>
        <position position="172"/>
    </location>
    <ligand>
        <name>ATP</name>
        <dbReference type="ChEBI" id="CHEBI:30616"/>
    </ligand>
</feature>
<evidence type="ECO:0000256" key="5">
    <source>
        <dbReference type="ARBA" id="ARBA00022741"/>
    </source>
</evidence>
<dbReference type="GO" id="GO:0016114">
    <property type="term" value="P:terpenoid biosynthetic process"/>
    <property type="evidence" value="ECO:0007669"/>
    <property type="project" value="TreeGrafter"/>
</dbReference>
<dbReference type="Gene3D" id="3.40.1160.10">
    <property type="entry name" value="Acetylglutamate kinase-like"/>
    <property type="match status" value="1"/>
</dbReference>
<dbReference type="GO" id="GO:0016301">
    <property type="term" value="F:kinase activity"/>
    <property type="evidence" value="ECO:0007669"/>
    <property type="project" value="UniProtKB-KW"/>
</dbReference>
<evidence type="ECO:0000313" key="14">
    <source>
        <dbReference type="EMBL" id="HII60601.1"/>
    </source>
</evidence>
<dbReference type="OMA" id="HHNASEH"/>
<keyword evidence="4 10" id="KW-0808">Transferase</keyword>
<evidence type="ECO:0000256" key="8">
    <source>
        <dbReference type="ARBA" id="ARBA00023229"/>
    </source>
</evidence>
<name>A0A832T5A4_PYRHR</name>
<dbReference type="GO" id="GO:0102043">
    <property type="term" value="F:isopentenyl phosphate kinase activity"/>
    <property type="evidence" value="ECO:0007669"/>
    <property type="project" value="UniProtKB-EC"/>
</dbReference>
<dbReference type="GO" id="GO:0005524">
    <property type="term" value="F:ATP binding"/>
    <property type="evidence" value="ECO:0007669"/>
    <property type="project" value="UniProtKB-KW"/>
</dbReference>
<feature type="domain" description="Aspartate/glutamate/uridylate kinase" evidence="13">
    <location>
        <begin position="1"/>
        <end position="231"/>
    </location>
</feature>
<dbReference type="InterPro" id="IPR001048">
    <property type="entry name" value="Asp/Glu/Uridylate_kinase"/>
</dbReference>
<keyword evidence="6 10" id="KW-0418">Kinase</keyword>
<feature type="binding site" evidence="11">
    <location>
        <position position="210"/>
    </location>
    <ligand>
        <name>ATP</name>
        <dbReference type="ChEBI" id="CHEBI:30616"/>
    </ligand>
</feature>
<evidence type="ECO:0000259" key="13">
    <source>
        <dbReference type="Pfam" id="PF00696"/>
    </source>
</evidence>
<dbReference type="EMBL" id="DUJN01000002">
    <property type="protein sequence ID" value="HII60601.1"/>
    <property type="molecule type" value="Genomic_DNA"/>
</dbReference>
<protein>
    <recommendedName>
        <fullName evidence="3 10">Isopentenyl phosphate kinase</fullName>
        <shortName evidence="10">IPK</shortName>
        <ecNumber evidence="2 10">2.7.4.26</ecNumber>
    </recommendedName>
</protein>
<evidence type="ECO:0000256" key="11">
    <source>
        <dbReference type="PIRSR" id="PIRSR016496-1"/>
    </source>
</evidence>
<feature type="binding site" evidence="11">
    <location>
        <position position="48"/>
    </location>
    <ligand>
        <name>ATP</name>
        <dbReference type="ChEBI" id="CHEBI:30616"/>
    </ligand>
</feature>
<comment type="caution">
    <text evidence="14">The sequence shown here is derived from an EMBL/GenBank/DDBJ whole genome shotgun (WGS) entry which is preliminary data.</text>
</comment>
<evidence type="ECO:0000256" key="7">
    <source>
        <dbReference type="ARBA" id="ARBA00022840"/>
    </source>
</evidence>
<feature type="binding site" evidence="11">
    <location>
        <position position="47"/>
    </location>
    <ligand>
        <name>substrate</name>
    </ligand>
</feature>
<dbReference type="InterPro" id="IPR024192">
    <property type="entry name" value="Fosfomycin_R_FomA-type"/>
</dbReference>
<evidence type="ECO:0000256" key="4">
    <source>
        <dbReference type="ARBA" id="ARBA00022679"/>
    </source>
</evidence>
<comment type="catalytic activity">
    <reaction evidence="9 10">
        <text>isopentenyl phosphate + ATP = isopentenyl diphosphate + ADP</text>
        <dbReference type="Rhea" id="RHEA:33963"/>
        <dbReference type="ChEBI" id="CHEBI:30616"/>
        <dbReference type="ChEBI" id="CHEBI:65078"/>
        <dbReference type="ChEBI" id="CHEBI:128769"/>
        <dbReference type="ChEBI" id="CHEBI:456216"/>
        <dbReference type="EC" id="2.7.4.26"/>
    </reaction>
</comment>
<accession>A0A832T5A4</accession>
<keyword evidence="7 10" id="KW-0067">ATP-binding</keyword>
<dbReference type="CDD" id="cd04241">
    <property type="entry name" value="AAK_FomA-like"/>
    <property type="match status" value="1"/>
</dbReference>
<sequence length="254" mass="28244">MIIIKIGGSVLSDKKRKFHFRETVVKSIAYEISRFFPEEKFIVVHGGGSFGHPLAKEFAIREGLRDYSSRHGFVLTHLAMLELTKKVAQSFLDNMLPAFPISSSSIFITENGRIVKGYMDVVKEALSREFIPLLFGDVSFDEAKGIEIVSGDEIVLHLAKEFKPEKVIFLMDVDGVYDKFPGGRLIEFMKAKEISELTLEGSSGIDVTGGIRKKLEVAGEIVKYSKEVWFVNGLIKDRLSRAIVGNGIGTVVVP</sequence>
<dbReference type="EC" id="2.7.4.26" evidence="2 10"/>
<evidence type="ECO:0000256" key="6">
    <source>
        <dbReference type="ARBA" id="ARBA00022777"/>
    </source>
</evidence>
<keyword evidence="5 10" id="KW-0547">Nucleotide-binding</keyword>
<dbReference type="SUPFAM" id="SSF53633">
    <property type="entry name" value="Carbamate kinase-like"/>
    <property type="match status" value="1"/>
</dbReference>
<gene>
    <name evidence="14" type="ORF">HA331_02375</name>
</gene>
<dbReference type="NCBIfam" id="NF040647">
    <property type="entry name" value="IPPK_Arch"/>
    <property type="match status" value="1"/>
</dbReference>
<evidence type="ECO:0000256" key="9">
    <source>
        <dbReference type="ARBA" id="ARBA00049063"/>
    </source>
</evidence>
<proteinExistence type="inferred from homology"/>
<dbReference type="PANTHER" id="PTHR43654:SF1">
    <property type="entry name" value="ISOPENTENYL PHOSPHATE KINASE"/>
    <property type="match status" value="1"/>
</dbReference>
<feature type="binding site" evidence="11">
    <location>
        <begin position="5"/>
        <end position="9"/>
    </location>
    <ligand>
        <name>ATP</name>
        <dbReference type="ChEBI" id="CHEBI:30616"/>
    </ligand>
</feature>
<organism evidence="14 15">
    <name type="scientific">Pyrococcus horikoshii</name>
    <dbReference type="NCBI Taxonomy" id="53953"/>
    <lineage>
        <taxon>Archaea</taxon>
        <taxon>Methanobacteriati</taxon>
        <taxon>Methanobacteriota</taxon>
        <taxon>Thermococci</taxon>
        <taxon>Thermococcales</taxon>
        <taxon>Thermococcaceae</taxon>
        <taxon>Pyrococcus</taxon>
    </lineage>
</organism>